<organism evidence="1">
    <name type="scientific">Ranid herpesvirus 3</name>
    <dbReference type="NCBI Taxonomy" id="1987509"/>
    <lineage>
        <taxon>Viruses</taxon>
        <taxon>Duplodnaviria</taxon>
        <taxon>Heunggongvirae</taxon>
        <taxon>Peploviricota</taxon>
        <taxon>Herviviricetes</taxon>
        <taxon>Herpesvirales</taxon>
        <taxon>Alloherpesviridae</taxon>
        <taxon>Batravirus</taxon>
        <taxon>Batravirus ranidallo3</taxon>
    </lineage>
</organism>
<evidence type="ECO:0000313" key="2">
    <source>
        <dbReference type="Proteomes" id="UP000203507"/>
    </source>
</evidence>
<keyword evidence="2" id="KW-1185">Reference proteome</keyword>
<reference evidence="1" key="1">
    <citation type="journal article" date="2017" name="Vet. Pathol.">
        <title>Ranid Herpesvirus 3 and Proliferative Dermatitis in Free-Ranging Wild Common Frogs (Rana Temporaria).</title>
        <authorList>
            <person name="Origgi F.C."/>
            <person name="Schmidt B.R."/>
            <person name="Lohmann P."/>
            <person name="Otten P."/>
            <person name="Akdesir E."/>
            <person name="Gaschen V."/>
            <person name="Aguilar-Bultet L."/>
            <person name="Wahli T."/>
            <person name="Sattler U."/>
            <person name="Stoffel M.H."/>
        </authorList>
    </citation>
    <scope>NUCLEOTIDE SEQUENCE [LARGE SCALE GENOMIC DNA]</scope>
    <source>
        <strain evidence="1">FO1_2015</strain>
    </source>
</reference>
<proteinExistence type="predicted"/>
<dbReference type="GeneID" id="32878272"/>
<accession>A0A1X9T5F7</accession>
<dbReference type="RefSeq" id="YP_009362447.1">
    <property type="nucleotide sequence ID" value="NC_034618.1"/>
</dbReference>
<dbReference type="KEGG" id="vg:32878272"/>
<dbReference type="Proteomes" id="UP000203507">
    <property type="component" value="Segment"/>
</dbReference>
<protein>
    <submittedName>
        <fullName evidence="1">SacY-like RNA binding domain protein</fullName>
    </submittedName>
</protein>
<dbReference type="EMBL" id="KX832224">
    <property type="protein sequence ID" value="ARR28938.1"/>
    <property type="molecule type" value="Genomic_DNA"/>
</dbReference>
<name>A0A1X9T5F7_9VIRU</name>
<evidence type="ECO:0000313" key="1">
    <source>
        <dbReference type="EMBL" id="ARR28938.1"/>
    </source>
</evidence>
<sequence length="90" mass="9773">MNLCFGTESKMAIMCLFLADQDLHTATFTIEIGSACPTYVTVVFKVPDKAAVISNNFSLRYEDCGQGCVYIGKGVTTSFLTHGYLDTLAC</sequence>